<reference evidence="3 4" key="1">
    <citation type="submission" date="2017-09" db="EMBL/GenBank/DDBJ databases">
        <title>Biodiversity and function of Thalassospira species in the particle-attached aromatic-hydrocarbon-degrading consortia from the surface seawater of the South China Sea.</title>
        <authorList>
            <person name="Dong C."/>
            <person name="Liu R."/>
            <person name="Shao Z."/>
        </authorList>
    </citation>
    <scope>NUCLEOTIDE SEQUENCE [LARGE SCALE GENOMIC DNA]</scope>
    <source>
        <strain evidence="3 4">CSC1P2</strain>
    </source>
</reference>
<dbReference type="OrthoDB" id="7222937at2"/>
<comment type="caution">
    <text evidence="3">The sequence shown here is derived from an EMBL/GenBank/DDBJ whole genome shotgun (WGS) entry which is preliminary data.</text>
</comment>
<dbReference type="InterPro" id="IPR002104">
    <property type="entry name" value="Integrase_catalytic"/>
</dbReference>
<dbReference type="EMBL" id="NWTK01000015">
    <property type="protein sequence ID" value="PKR50748.1"/>
    <property type="molecule type" value="Genomic_DNA"/>
</dbReference>
<evidence type="ECO:0000313" key="3">
    <source>
        <dbReference type="EMBL" id="PKR50748.1"/>
    </source>
</evidence>
<dbReference type="Proteomes" id="UP000233597">
    <property type="component" value="Unassembled WGS sequence"/>
</dbReference>
<sequence length="432" mass="49922">MANNGHQYLLLRSGRYYYYRRKPFEVTEALGPGFVRISLKTTDLKTALSRRDIVHRDIEQYWHSIIKFGHQDSARTQYDSAVKIAQSMGFHYQPADVIARELPTPELLARLEKIEQTGIEKRAVVAALAGGVAPPAITMTEAFDEFVRLTRDWLTDKSDEQIRRWQNPRKKAVKNWSDVTGNPELARITRSDALKFRDWWWDRIENEQMTVNSANKDFGHIHQIFEKVNEGLQLGLDDPLARLRFREKKKNARPPYSPEYITQRILKPGALDTLHPECRALIMIIMNTGAGPAELAGMIEDDIILDADIPHFHIRENSERSLKTMYRPRTIPLAGVAFDAFKELVPKGFIDYRNKPTQLSANTNRHLTDNDLRESDDHSVYSLRHSFQDALTKAEAPDRIQADLMGHKFHRPKYGDGASLEQKYRWIKKVAY</sequence>
<dbReference type="GO" id="GO:0015074">
    <property type="term" value="P:DNA integration"/>
    <property type="evidence" value="ECO:0007669"/>
    <property type="project" value="InterPro"/>
</dbReference>
<evidence type="ECO:0000313" key="4">
    <source>
        <dbReference type="Proteomes" id="UP000233597"/>
    </source>
</evidence>
<dbReference type="InterPro" id="IPR046668">
    <property type="entry name" value="DUF6538"/>
</dbReference>
<dbReference type="Pfam" id="PF20172">
    <property type="entry name" value="DUF6538"/>
    <property type="match status" value="1"/>
</dbReference>
<accession>A0A2N3KJN3</accession>
<dbReference type="Gene3D" id="1.10.443.10">
    <property type="entry name" value="Intergrase catalytic core"/>
    <property type="match status" value="1"/>
</dbReference>
<dbReference type="AlphaFoldDB" id="A0A2N3KJN3"/>
<keyword evidence="1" id="KW-0233">DNA recombination</keyword>
<feature type="domain" description="Tyr recombinase" evidence="2">
    <location>
        <begin position="251"/>
        <end position="432"/>
    </location>
</feature>
<dbReference type="GO" id="GO:0003677">
    <property type="term" value="F:DNA binding"/>
    <property type="evidence" value="ECO:0007669"/>
    <property type="project" value="InterPro"/>
</dbReference>
<dbReference type="InterPro" id="IPR013762">
    <property type="entry name" value="Integrase-like_cat_sf"/>
</dbReference>
<organism evidence="3 4">
    <name type="scientific">Thalassospira marina</name>
    <dbReference type="NCBI Taxonomy" id="2048283"/>
    <lineage>
        <taxon>Bacteria</taxon>
        <taxon>Pseudomonadati</taxon>
        <taxon>Pseudomonadota</taxon>
        <taxon>Alphaproteobacteria</taxon>
        <taxon>Rhodospirillales</taxon>
        <taxon>Thalassospiraceae</taxon>
        <taxon>Thalassospira</taxon>
    </lineage>
</organism>
<dbReference type="InterPro" id="IPR011010">
    <property type="entry name" value="DNA_brk_join_enz"/>
</dbReference>
<dbReference type="SUPFAM" id="SSF56349">
    <property type="entry name" value="DNA breaking-rejoining enzymes"/>
    <property type="match status" value="1"/>
</dbReference>
<name>A0A2N3KJN3_9PROT</name>
<dbReference type="GO" id="GO:0006310">
    <property type="term" value="P:DNA recombination"/>
    <property type="evidence" value="ECO:0007669"/>
    <property type="project" value="UniProtKB-KW"/>
</dbReference>
<dbReference type="PROSITE" id="PS51898">
    <property type="entry name" value="TYR_RECOMBINASE"/>
    <property type="match status" value="1"/>
</dbReference>
<protein>
    <submittedName>
        <fullName evidence="3">Integrase</fullName>
    </submittedName>
</protein>
<evidence type="ECO:0000256" key="1">
    <source>
        <dbReference type="ARBA" id="ARBA00023172"/>
    </source>
</evidence>
<gene>
    <name evidence="3" type="ORF">COO20_20130</name>
</gene>
<proteinExistence type="predicted"/>
<evidence type="ECO:0000259" key="2">
    <source>
        <dbReference type="PROSITE" id="PS51898"/>
    </source>
</evidence>
<dbReference type="RefSeq" id="WP_101269840.1">
    <property type="nucleotide sequence ID" value="NZ_NWTK01000015.1"/>
</dbReference>